<dbReference type="EMBL" id="FO818637">
    <property type="protein sequence ID" value="CDM88591.1"/>
    <property type="molecule type" value="Genomic_DNA"/>
</dbReference>
<evidence type="ECO:0000313" key="1">
    <source>
        <dbReference type="EMBL" id="CDM88591.1"/>
    </source>
</evidence>
<dbReference type="KEGG" id="xbv:XBW1_1234"/>
<dbReference type="AlphaFoldDB" id="A0A0B6X604"/>
<name>A0A0B6X604_XENBV</name>
<accession>A0A0B6X604</accession>
<organism evidence="1 2">
    <name type="scientific">Xenorhabdus bovienii</name>
    <name type="common">Xenorhabdus nematophila subsp. bovienii</name>
    <dbReference type="NCBI Taxonomy" id="40576"/>
    <lineage>
        <taxon>Bacteria</taxon>
        <taxon>Pseudomonadati</taxon>
        <taxon>Pseudomonadota</taxon>
        <taxon>Gammaproteobacteria</taxon>
        <taxon>Enterobacterales</taxon>
        <taxon>Morganellaceae</taxon>
        <taxon>Xenorhabdus</taxon>
    </lineage>
</organism>
<sequence>MSPIKQSVKVFPPLAKSNGQGLAALSLIDTGRNFASVPVIAFSMVVQAGET</sequence>
<evidence type="ECO:0000313" key="2">
    <source>
        <dbReference type="Proteomes" id="UP000032930"/>
    </source>
</evidence>
<reference evidence="1 2" key="1">
    <citation type="submission" date="2014-02" db="EMBL/GenBank/DDBJ databases">
        <authorList>
            <person name="Genoscope - CEA"/>
        </authorList>
    </citation>
    <scope>NUCLEOTIDE SEQUENCE [LARGE SCALE GENOMIC DNA]</scope>
    <source>
        <strain evidence="1 2">CS03</strain>
    </source>
</reference>
<proteinExistence type="predicted"/>
<gene>
    <name evidence="1" type="ORF">XBW1_1234</name>
</gene>
<dbReference type="Proteomes" id="UP000032930">
    <property type="component" value="Chromosome"/>
</dbReference>
<protein>
    <submittedName>
        <fullName evidence="1">Uncharacterized protein</fullName>
    </submittedName>
</protein>